<accession>A0ABS6G670</accession>
<comment type="caution">
    <text evidence="1">The sequence shown here is derived from an EMBL/GenBank/DDBJ whole genome shotgun (WGS) entry which is preliminary data.</text>
</comment>
<name>A0ABS6G670_9FIRM</name>
<reference evidence="1 2" key="1">
    <citation type="submission" date="2021-06" db="EMBL/GenBank/DDBJ databases">
        <authorList>
            <person name="Sun Q."/>
            <person name="Li D."/>
        </authorList>
    </citation>
    <scope>NUCLEOTIDE SEQUENCE [LARGE SCALE GENOMIC DNA]</scope>
    <source>
        <strain evidence="1 2">MSJ-5</strain>
    </source>
</reference>
<dbReference type="Pfam" id="PF14097">
    <property type="entry name" value="SpoVAE"/>
    <property type="match status" value="1"/>
</dbReference>
<dbReference type="InterPro" id="IPR025914">
    <property type="entry name" value="SpoVAE"/>
</dbReference>
<dbReference type="Proteomes" id="UP000779508">
    <property type="component" value="Unassembled WGS sequence"/>
</dbReference>
<organism evidence="1 2">
    <name type="scientific">Alkaliphilus flagellatus</name>
    <dbReference type="NCBI Taxonomy" id="2841507"/>
    <lineage>
        <taxon>Bacteria</taxon>
        <taxon>Bacillati</taxon>
        <taxon>Bacillota</taxon>
        <taxon>Clostridia</taxon>
        <taxon>Peptostreptococcales</taxon>
        <taxon>Natronincolaceae</taxon>
        <taxon>Alkaliphilus</taxon>
    </lineage>
</organism>
<proteinExistence type="predicted"/>
<keyword evidence="2" id="KW-1185">Reference proteome</keyword>
<evidence type="ECO:0000313" key="2">
    <source>
        <dbReference type="Proteomes" id="UP000779508"/>
    </source>
</evidence>
<gene>
    <name evidence="1" type="ORF">KQI88_14655</name>
</gene>
<dbReference type="EMBL" id="JAHLQK010000006">
    <property type="protein sequence ID" value="MBU5677659.1"/>
    <property type="molecule type" value="Genomic_DNA"/>
</dbReference>
<evidence type="ECO:0000313" key="1">
    <source>
        <dbReference type="EMBL" id="MBU5677659.1"/>
    </source>
</evidence>
<dbReference type="RefSeq" id="WP_216418582.1">
    <property type="nucleotide sequence ID" value="NZ_JAHLQK010000006.1"/>
</dbReference>
<protein>
    <submittedName>
        <fullName evidence="1">Stage V sporulation protein AE</fullName>
    </submittedName>
</protein>
<sequence length="198" mass="21208">MNNTNTEKRKIILVTDGDSCAQKTLEIAVSNIGGRCISRSGGNPTPITSSEIVELVKQAKNDPVVVMVDDRGNTGIGKGEQAMFEIINHPEIEVLGIVAVASNTKGVRGVRVDYSIDNNGNMINAPVDKHGNISDKKVLYGDTVDIINNCNVPIVIGVGDIGKMEGKDVSEIGAPIITKALEEIITRNSTQNKKGYRH</sequence>